<dbReference type="GO" id="GO:0003729">
    <property type="term" value="F:mRNA binding"/>
    <property type="evidence" value="ECO:0007669"/>
    <property type="project" value="TreeGrafter"/>
</dbReference>
<dbReference type="SUPFAM" id="SSF47769">
    <property type="entry name" value="SAM/Pointed domain"/>
    <property type="match status" value="1"/>
</dbReference>
<feature type="domain" description="SAM" evidence="5">
    <location>
        <begin position="485"/>
        <end position="542"/>
    </location>
</feature>
<evidence type="ECO:0000259" key="5">
    <source>
        <dbReference type="PROSITE" id="PS50105"/>
    </source>
</evidence>
<comment type="caution">
    <text evidence="6">The sequence shown here is derived from an EMBL/GenBank/DDBJ whole genome shotgun (WGS) entry which is preliminary data.</text>
</comment>
<feature type="compositionally biased region" description="Low complexity" evidence="4">
    <location>
        <begin position="396"/>
        <end position="425"/>
    </location>
</feature>
<reference evidence="6 7" key="1">
    <citation type="journal article" date="2020" name="Appl. Microbiol. Biotechnol.">
        <title>Targeted gene deletion in Brettanomyces bruxellensis with an expression-free CRISPR-Cas9 system.</title>
        <authorList>
            <person name="Varela C."/>
            <person name="Bartel C."/>
            <person name="Onetto C."/>
            <person name="Borneman A."/>
        </authorList>
    </citation>
    <scope>NUCLEOTIDE SEQUENCE [LARGE SCALE GENOMIC DNA]</scope>
    <source>
        <strain evidence="6 7">AWRI1613</strain>
    </source>
</reference>
<protein>
    <recommendedName>
        <fullName evidence="5">SAM domain-containing protein</fullName>
    </recommendedName>
</protein>
<dbReference type="SMART" id="SM00454">
    <property type="entry name" value="SAM"/>
    <property type="match status" value="1"/>
</dbReference>
<dbReference type="AlphaFoldDB" id="A0A8H6BQF0"/>
<dbReference type="PROSITE" id="PS50105">
    <property type="entry name" value="SAM_DOMAIN"/>
    <property type="match status" value="1"/>
</dbReference>
<evidence type="ECO:0000256" key="2">
    <source>
        <dbReference type="ARBA" id="ARBA00022490"/>
    </source>
</evidence>
<dbReference type="Proteomes" id="UP000568158">
    <property type="component" value="Unassembled WGS sequence"/>
</dbReference>
<evidence type="ECO:0000313" key="7">
    <source>
        <dbReference type="Proteomes" id="UP000568158"/>
    </source>
</evidence>
<evidence type="ECO:0000313" key="6">
    <source>
        <dbReference type="EMBL" id="KAF6015614.1"/>
    </source>
</evidence>
<evidence type="ECO:0000256" key="4">
    <source>
        <dbReference type="SAM" id="MobiDB-lite"/>
    </source>
</evidence>
<proteinExistence type="predicted"/>
<feature type="region of interest" description="Disordered" evidence="4">
    <location>
        <begin position="375"/>
        <end position="472"/>
    </location>
</feature>
<sequence length="545" mass="56386">MALLSPPSSRYAFEPALTTAAIPPISSVLMEDADSALSAKSILSSPKNATAVGAGAPAHDYSASASSVPPLRERKPALSDGIPAFQPNTGAKLQTFSMDLASFSRWISDMKPDQQKTVADVFLSAVSPPVVSYIQERSAGGSGAVSDALSFSSPISNYAVPAPERPISPLVMLNGDSISQASARMSANAQLFSSAARTRNSGAAGPSHAAQGGAAAPVASVPVVSPALGSPILGMSSDPVARPRSAGPLSYIAGDGSMDTRQAAYLGGQSQLQAPAPSAIGAYGANSALSAQPLFRVFSSDLDNSGYQHRARDFFSDDLQRGMRLPALANQLEMSKTQFQPDGAHSAAAAQQFGLTSATDFAGQNALKLNQSLSTMARKPQHAQQPHAHHAHHAGKPGAESSATSAGAGSAGSASLPQSSGAAAANQRGRAHSAMRGIRSAGSSAPPSRQTSRNVSGHVSGSISPPSVVKSASPEDIASRNLLVDIPLWLKTLRLHKYTDNLKDLKWQDMINLDDQQLEKLGVSTLGARNKLLKSFAYVKENLHD</sequence>
<gene>
    <name evidence="6" type="ORF">HII12_000774</name>
</gene>
<dbReference type="GO" id="GO:0000289">
    <property type="term" value="P:nuclear-transcribed mRNA poly(A) tail shortening"/>
    <property type="evidence" value="ECO:0007669"/>
    <property type="project" value="TreeGrafter"/>
</dbReference>
<comment type="subcellular location">
    <subcellularLocation>
        <location evidence="1">Cytoplasm</location>
    </subcellularLocation>
</comment>
<evidence type="ECO:0000256" key="1">
    <source>
        <dbReference type="ARBA" id="ARBA00004496"/>
    </source>
</evidence>
<dbReference type="Pfam" id="PF07647">
    <property type="entry name" value="SAM_2"/>
    <property type="match status" value="1"/>
</dbReference>
<dbReference type="Gene3D" id="1.10.150.50">
    <property type="entry name" value="Transcription Factor, Ets-1"/>
    <property type="match status" value="1"/>
</dbReference>
<evidence type="ECO:0000256" key="3">
    <source>
        <dbReference type="ARBA" id="ARBA00022884"/>
    </source>
</evidence>
<dbReference type="EMBL" id="JABCYN010000009">
    <property type="protein sequence ID" value="KAF6015614.1"/>
    <property type="molecule type" value="Genomic_DNA"/>
</dbReference>
<dbReference type="PANTHER" id="PTHR12515">
    <property type="entry name" value="STERILE ALPHA MOTIF DOMAIN CONTAINING PROTEIN 4-RELATED"/>
    <property type="match status" value="1"/>
</dbReference>
<accession>A0A8H6BQF0</accession>
<dbReference type="GO" id="GO:0000932">
    <property type="term" value="C:P-body"/>
    <property type="evidence" value="ECO:0007669"/>
    <property type="project" value="TreeGrafter"/>
</dbReference>
<dbReference type="InterPro" id="IPR013761">
    <property type="entry name" value="SAM/pointed_sf"/>
</dbReference>
<keyword evidence="2" id="KW-0963">Cytoplasm</keyword>
<dbReference type="InterPro" id="IPR050897">
    <property type="entry name" value="SMAUG/VTS1_RNA-bind"/>
</dbReference>
<dbReference type="PANTHER" id="PTHR12515:SF5">
    <property type="entry name" value="PROTEIN SMAUG"/>
    <property type="match status" value="1"/>
</dbReference>
<dbReference type="InterPro" id="IPR001660">
    <property type="entry name" value="SAM"/>
</dbReference>
<organism evidence="6 7">
    <name type="scientific">Dekkera bruxellensis</name>
    <name type="common">Brettanomyces custersii</name>
    <dbReference type="NCBI Taxonomy" id="5007"/>
    <lineage>
        <taxon>Eukaryota</taxon>
        <taxon>Fungi</taxon>
        <taxon>Dikarya</taxon>
        <taxon>Ascomycota</taxon>
        <taxon>Saccharomycotina</taxon>
        <taxon>Pichiomycetes</taxon>
        <taxon>Pichiales</taxon>
        <taxon>Pichiaceae</taxon>
        <taxon>Brettanomyces</taxon>
    </lineage>
</organism>
<keyword evidence="3" id="KW-0694">RNA-binding</keyword>
<name>A0A8H6BQF0_DEKBR</name>
<feature type="compositionally biased region" description="Polar residues" evidence="4">
    <location>
        <begin position="441"/>
        <end position="465"/>
    </location>
</feature>